<feature type="domain" description="M23ase beta-sheet core" evidence="5">
    <location>
        <begin position="894"/>
        <end position="992"/>
    </location>
</feature>
<feature type="compositionally biased region" description="Basic and acidic residues" evidence="4">
    <location>
        <begin position="254"/>
        <end position="274"/>
    </location>
</feature>
<dbReference type="InterPro" id="IPR002901">
    <property type="entry name" value="MGlyc_endo_b_GlcNAc-like_dom"/>
</dbReference>
<dbReference type="Pfam" id="PF01551">
    <property type="entry name" value="Peptidase_M23"/>
    <property type="match status" value="1"/>
</dbReference>
<dbReference type="Gene3D" id="2.70.70.10">
    <property type="entry name" value="Glucose Permease (Domain IIA)"/>
    <property type="match status" value="1"/>
</dbReference>
<dbReference type="GO" id="GO:0042742">
    <property type="term" value="P:defense response to bacterium"/>
    <property type="evidence" value="ECO:0007669"/>
    <property type="project" value="UniProtKB-KW"/>
</dbReference>
<dbReference type="PANTHER" id="PTHR21666">
    <property type="entry name" value="PEPTIDASE-RELATED"/>
    <property type="match status" value="1"/>
</dbReference>
<evidence type="ECO:0000256" key="4">
    <source>
        <dbReference type="SAM" id="MobiDB-lite"/>
    </source>
</evidence>
<dbReference type="GO" id="GO:0004222">
    <property type="term" value="F:metalloendopeptidase activity"/>
    <property type="evidence" value="ECO:0007669"/>
    <property type="project" value="TreeGrafter"/>
</dbReference>
<feature type="coiled-coil region" evidence="3">
    <location>
        <begin position="657"/>
        <end position="684"/>
    </location>
</feature>
<feature type="compositionally biased region" description="Polar residues" evidence="4">
    <location>
        <begin position="236"/>
        <end position="248"/>
    </location>
</feature>
<proteinExistence type="predicted"/>
<dbReference type="InterPro" id="IPR011055">
    <property type="entry name" value="Dup_hybrid_motif"/>
</dbReference>
<accession>A0A8S5V181</accession>
<feature type="region of interest" description="Disordered" evidence="4">
    <location>
        <begin position="224"/>
        <end position="326"/>
    </location>
</feature>
<evidence type="ECO:0000256" key="2">
    <source>
        <dbReference type="ARBA" id="ARBA00022638"/>
    </source>
</evidence>
<dbReference type="CDD" id="cd12797">
    <property type="entry name" value="M23_peptidase"/>
    <property type="match status" value="1"/>
</dbReference>
<sequence>MAKDVNANILHIAEYYQKKYNTTDTFKQCFVGQMVHESGNGTSALAVQDMNYGGLGAIEGQAHDPDEPRWAKFSSLEEEADYVYKVFYSHYPEIHQVKTAKEFMDILWNNQYVVAEGSENPTEVYNNYLQALTEYTGETFNPTNPPAGSAADTKGGVMSKTAASDTGVQSTVAGKRKTPKTYTIYNMQKLAKGKTYCAPVYPDIISVYNQVPEWALGSNLKANTQEDTSVKDATEVKNTSQADKNNNEPGAKTETTKTTEEKPKEEVAQKEAQKKVQKTAVGDGGLVTVTTDSTPDNTKDATKDDSKTKTESTKTEDTKEEHVEEKTQGIPLYAYETRDNEKGCFDVGLPLSSIAAYGSEAAKYQMSRMQSIAQRQIQFDPTKHDNAVKVPTPGMVPNNKDAFPVDLRIRDLEYHQPRIVRETIKATEFEEQTAKALLAMGGNVEKRMVQVENHLSTVTRYLFRLGSIVPINDMYYGGNSTFEKYKSVRQLTDDRVTDGMQTQIDQYMTSTRLEPIIGQTYEILNQVGANLSVILDDNQLSYSNMKHYCDLIDIKRYQEPLKLASINEGASLTKSGDQSEQELNSVWPEGFKMDWKLVPVEEQVPIINWRQSIIDDGSDLMNSAGMYGNGNAVGSALTGTTNNLFYKTAVELEGTSLKQFKAVVDKAKQSIKGYEDQAKNIAKSKDTYMKMKKDIEGAQLHKDFTGPVIASIMCVTNTSDSNGIINSLKSLTKELKDNSLIDNPLLVALAYFSEKANIIGDKPTKDPSEKKKEHEDLKTRLDYVYKLVSNSGGNNGGGESKQYFNLDIKNQGAWTFTQFWEPYSVNDSKNRKDPVSPSDKLNKLIELCIVFKEISKSFYESEFDNDQWGFFWKAEYIPEMKLTGFPGEQRDGYTHQGMDVVFQPDSPKPEILSICDGTVADTGWGLNAVMVNAANGTNKTIIYMHMSQLFVKPGDTVKRGQPIGIIGGHGVDKNGVETDSAYDEHLHIEVWSELNRGGSYGSIGDLYPGIFQDYCTTRIKLGKGVELRYSDFTNKTY</sequence>
<dbReference type="PANTHER" id="PTHR21666:SF270">
    <property type="entry name" value="MUREIN HYDROLASE ACTIVATOR ENVC"/>
    <property type="match status" value="1"/>
</dbReference>
<organism evidence="7">
    <name type="scientific">Myoviridae sp. ctJ2i1</name>
    <dbReference type="NCBI Taxonomy" id="2825079"/>
    <lineage>
        <taxon>Viruses</taxon>
        <taxon>Duplodnaviria</taxon>
        <taxon>Heunggongvirae</taxon>
        <taxon>Uroviricota</taxon>
        <taxon>Caudoviricetes</taxon>
    </lineage>
</organism>
<evidence type="ECO:0000259" key="5">
    <source>
        <dbReference type="Pfam" id="PF01551"/>
    </source>
</evidence>
<keyword evidence="3" id="KW-0175">Coiled coil</keyword>
<dbReference type="SUPFAM" id="SSF51261">
    <property type="entry name" value="Duplicated hybrid motif"/>
    <property type="match status" value="1"/>
</dbReference>
<dbReference type="Pfam" id="PF01832">
    <property type="entry name" value="Glucosaminidase"/>
    <property type="match status" value="1"/>
</dbReference>
<dbReference type="InterPro" id="IPR016047">
    <property type="entry name" value="M23ase_b-sheet_dom"/>
</dbReference>
<evidence type="ECO:0000259" key="6">
    <source>
        <dbReference type="Pfam" id="PF01832"/>
    </source>
</evidence>
<feature type="compositionally biased region" description="Basic and acidic residues" evidence="4">
    <location>
        <begin position="297"/>
        <end position="326"/>
    </location>
</feature>
<evidence type="ECO:0000256" key="1">
    <source>
        <dbReference type="ARBA" id="ARBA00022529"/>
    </source>
</evidence>
<reference evidence="7" key="1">
    <citation type="journal article" date="2021" name="Proc. Natl. Acad. Sci. U.S.A.">
        <title>A Catalog of Tens of Thousands of Viruses from Human Metagenomes Reveals Hidden Associations with Chronic Diseases.</title>
        <authorList>
            <person name="Tisza M.J."/>
            <person name="Buck C.B."/>
        </authorList>
    </citation>
    <scope>NUCLEOTIDE SEQUENCE</scope>
    <source>
        <strain evidence="7">CtJ2i1</strain>
    </source>
</reference>
<dbReference type="InterPro" id="IPR050570">
    <property type="entry name" value="Cell_wall_metabolism_enzyme"/>
</dbReference>
<keyword evidence="1" id="KW-0929">Antimicrobial</keyword>
<dbReference type="GO" id="GO:0031640">
    <property type="term" value="P:killing of cells of another organism"/>
    <property type="evidence" value="ECO:0007669"/>
    <property type="project" value="UniProtKB-KW"/>
</dbReference>
<protein>
    <submittedName>
        <fullName evidence="7">Peptidase</fullName>
    </submittedName>
</protein>
<dbReference type="EMBL" id="BK016182">
    <property type="protein sequence ID" value="DAG00512.1"/>
    <property type="molecule type" value="Genomic_DNA"/>
</dbReference>
<evidence type="ECO:0000256" key="3">
    <source>
        <dbReference type="SAM" id="Coils"/>
    </source>
</evidence>
<feature type="domain" description="Mannosyl-glycoprotein endo-beta-N-acetylglucosamidase-like" evidence="6">
    <location>
        <begin position="14"/>
        <end position="132"/>
    </location>
</feature>
<keyword evidence="2" id="KW-0081">Bacteriolytic enzyme</keyword>
<evidence type="ECO:0000313" key="7">
    <source>
        <dbReference type="EMBL" id="DAG00512.1"/>
    </source>
</evidence>
<name>A0A8S5V181_9CAUD</name>
<dbReference type="GO" id="GO:0004040">
    <property type="term" value="F:amidase activity"/>
    <property type="evidence" value="ECO:0007669"/>
    <property type="project" value="InterPro"/>
</dbReference>